<proteinExistence type="predicted"/>
<evidence type="ECO:0000256" key="1">
    <source>
        <dbReference type="ARBA" id="ARBA00001947"/>
    </source>
</evidence>
<dbReference type="PANTHER" id="PTHR10127:SF886">
    <property type="entry name" value="ASTACIN-LIKE METALLOENDOPEPTIDASE"/>
    <property type="match status" value="1"/>
</dbReference>
<gene>
    <name evidence="5" type="primary">LOC108675613</name>
</gene>
<accession>A0A8B7NZF5</accession>
<dbReference type="GO" id="GO:0006508">
    <property type="term" value="P:proteolysis"/>
    <property type="evidence" value="ECO:0007669"/>
    <property type="project" value="InterPro"/>
</dbReference>
<reference evidence="5" key="1">
    <citation type="submission" date="2025-08" db="UniProtKB">
        <authorList>
            <consortium name="RefSeq"/>
        </authorList>
    </citation>
    <scope>IDENTIFICATION</scope>
    <source>
        <tissue evidence="5">Whole organism</tissue>
    </source>
</reference>
<feature type="chain" id="PRO_5034697513" evidence="2">
    <location>
        <begin position="25"/>
        <end position="397"/>
    </location>
</feature>
<evidence type="ECO:0000259" key="3">
    <source>
        <dbReference type="Pfam" id="PF01400"/>
    </source>
</evidence>
<keyword evidence="4" id="KW-1185">Reference proteome</keyword>
<name>A0A8B7NZF5_HYAAZ</name>
<dbReference type="KEGG" id="hazt:108675613"/>
<dbReference type="Proteomes" id="UP000694843">
    <property type="component" value="Unplaced"/>
</dbReference>
<feature type="domain" description="Peptidase M12A" evidence="3">
    <location>
        <begin position="79"/>
        <end position="120"/>
    </location>
</feature>
<dbReference type="InterPro" id="IPR024079">
    <property type="entry name" value="MetalloPept_cat_dom_sf"/>
</dbReference>
<dbReference type="RefSeq" id="XP_018019132.1">
    <property type="nucleotide sequence ID" value="XM_018163643.2"/>
</dbReference>
<protein>
    <submittedName>
        <fullName evidence="5">Uncharacterized protein LOC108675613 isoform X1</fullName>
    </submittedName>
</protein>
<evidence type="ECO:0000256" key="2">
    <source>
        <dbReference type="SAM" id="SignalP"/>
    </source>
</evidence>
<feature type="signal peptide" evidence="2">
    <location>
        <begin position="1"/>
        <end position="24"/>
    </location>
</feature>
<dbReference type="GeneID" id="108675613"/>
<organism evidence="4 5">
    <name type="scientific">Hyalella azteca</name>
    <name type="common">Amphipod</name>
    <dbReference type="NCBI Taxonomy" id="294128"/>
    <lineage>
        <taxon>Eukaryota</taxon>
        <taxon>Metazoa</taxon>
        <taxon>Ecdysozoa</taxon>
        <taxon>Arthropoda</taxon>
        <taxon>Crustacea</taxon>
        <taxon>Multicrustacea</taxon>
        <taxon>Malacostraca</taxon>
        <taxon>Eumalacostraca</taxon>
        <taxon>Peracarida</taxon>
        <taxon>Amphipoda</taxon>
        <taxon>Senticaudata</taxon>
        <taxon>Talitrida</taxon>
        <taxon>Talitroidea</taxon>
        <taxon>Hyalellidae</taxon>
        <taxon>Hyalella</taxon>
    </lineage>
</organism>
<dbReference type="AlphaFoldDB" id="A0A8B7NZF5"/>
<dbReference type="Gene3D" id="3.40.390.10">
    <property type="entry name" value="Collagenase (Catalytic Domain)"/>
    <property type="match status" value="1"/>
</dbReference>
<keyword evidence="2" id="KW-0732">Signal</keyword>
<sequence>MLSQTLFNFLLVFSLLEVKNFVHSSEDCEPLNSVPFTEVVRNAVQTSGLKLSAIAEFLVAYRPRNPSVTCGEGFEPELWPSSVIPYVISDGFSSLALQKINAELKQFSEKTCVKFTPLVDQDFYLKLRPVPNHCFLTLKYLGLIYSRPFTPGFAWPSERTTLFQVQSPNTPPDPKRVVQILLPNSYVEREGVLGHVLQVLGLSRQEVRHDRDMFISMGFKKLGNMYTYAFAKNVPSVVDRMFSYDAESATQMSAAAARYWNIALSSRHRNSTLRSSYTGKMSKMDAAKVNFLYCGKIFPESGIKFTYQQMRKSSKVSPDQAFLGKQVMLRRQGLVPMAPDDVASSENEMATNTGPGGDPLEQDLIHIDDRNYASVCGLKASAATLNLSVLVLILFSL</sequence>
<comment type="cofactor">
    <cofactor evidence="1">
        <name>Zn(2+)</name>
        <dbReference type="ChEBI" id="CHEBI:29105"/>
    </cofactor>
</comment>
<evidence type="ECO:0000313" key="4">
    <source>
        <dbReference type="Proteomes" id="UP000694843"/>
    </source>
</evidence>
<dbReference type="PANTHER" id="PTHR10127">
    <property type="entry name" value="DISCOIDIN, CUB, EGF, LAMININ , AND ZINC METALLOPROTEASE DOMAIN CONTAINING"/>
    <property type="match status" value="1"/>
</dbReference>
<evidence type="ECO:0000313" key="5">
    <source>
        <dbReference type="RefSeq" id="XP_018019132.1"/>
    </source>
</evidence>
<dbReference type="SUPFAM" id="SSF55486">
    <property type="entry name" value="Metalloproteases ('zincins'), catalytic domain"/>
    <property type="match status" value="1"/>
</dbReference>
<dbReference type="GO" id="GO:0004222">
    <property type="term" value="F:metalloendopeptidase activity"/>
    <property type="evidence" value="ECO:0007669"/>
    <property type="project" value="InterPro"/>
</dbReference>
<dbReference type="Pfam" id="PF01400">
    <property type="entry name" value="Astacin"/>
    <property type="match status" value="2"/>
</dbReference>
<dbReference type="InterPro" id="IPR001506">
    <property type="entry name" value="Peptidase_M12A"/>
</dbReference>
<feature type="domain" description="Peptidase M12A" evidence="3">
    <location>
        <begin position="191"/>
        <end position="293"/>
    </location>
</feature>